<protein>
    <submittedName>
        <fullName evidence="1">Unannotated protein</fullName>
    </submittedName>
</protein>
<organism evidence="1">
    <name type="scientific">freshwater metagenome</name>
    <dbReference type="NCBI Taxonomy" id="449393"/>
    <lineage>
        <taxon>unclassified sequences</taxon>
        <taxon>metagenomes</taxon>
        <taxon>ecological metagenomes</taxon>
    </lineage>
</organism>
<gene>
    <name evidence="1" type="ORF">UFOPK3772_01949</name>
</gene>
<accession>A0A6J7KS03</accession>
<dbReference type="EMBL" id="CAFBNE010000063">
    <property type="protein sequence ID" value="CAB4957162.1"/>
    <property type="molecule type" value="Genomic_DNA"/>
</dbReference>
<sequence>MQAHITRRQDDLLARAMTMLADCPDDTLPAQVHRLVGTLGTYQLMEASALMRACEGDLQGSGPPPREVAVIRRTTLTSLSEIVAARGAYHEGTSPQ</sequence>
<name>A0A6J7KS03_9ZZZZ</name>
<proteinExistence type="predicted"/>
<evidence type="ECO:0000313" key="1">
    <source>
        <dbReference type="EMBL" id="CAB4957162.1"/>
    </source>
</evidence>
<dbReference type="AlphaFoldDB" id="A0A6J7KS03"/>
<reference evidence="1" key="1">
    <citation type="submission" date="2020-05" db="EMBL/GenBank/DDBJ databases">
        <authorList>
            <person name="Chiriac C."/>
            <person name="Salcher M."/>
            <person name="Ghai R."/>
            <person name="Kavagutti S V."/>
        </authorList>
    </citation>
    <scope>NUCLEOTIDE SEQUENCE</scope>
</reference>